<gene>
    <name evidence="2" type="ORF">MPLG2_3873</name>
</gene>
<dbReference type="AlphaFoldDB" id="A0A2N9JMT4"/>
<dbReference type="Proteomes" id="UP000238164">
    <property type="component" value="Chromosome 1"/>
</dbReference>
<feature type="region of interest" description="Disordered" evidence="1">
    <location>
        <begin position="7"/>
        <end position="33"/>
    </location>
</feature>
<keyword evidence="3" id="KW-1185">Reference proteome</keyword>
<evidence type="ECO:0000256" key="1">
    <source>
        <dbReference type="SAM" id="MobiDB-lite"/>
    </source>
</evidence>
<protein>
    <submittedName>
        <fullName evidence="2">Uncharacterized protein</fullName>
    </submittedName>
</protein>
<name>A0A2N9JMT4_9ACTN</name>
<dbReference type="EMBL" id="LT985188">
    <property type="protein sequence ID" value="SPD88903.1"/>
    <property type="molecule type" value="Genomic_DNA"/>
</dbReference>
<sequence length="111" mass="12047">MVGAVRAAAAQHGQVRPGNVHSGGTPGAGAPRNSEIIARVARAYARRGARPSSRAMFSESWSASRSLATWSHSTLRTDTCEYPTVGCRGRFSWFRGRFFASKARFAQFIKA</sequence>
<accession>A0A2N9JMT4</accession>
<reference evidence="2 3" key="1">
    <citation type="submission" date="2018-02" db="EMBL/GenBank/DDBJ databases">
        <authorList>
            <person name="Cohen D.B."/>
            <person name="Kent A.D."/>
        </authorList>
    </citation>
    <scope>NUCLEOTIDE SEQUENCE [LARGE SCALE GENOMIC DNA]</scope>
    <source>
        <strain evidence="2">1</strain>
    </source>
</reference>
<evidence type="ECO:0000313" key="2">
    <source>
        <dbReference type="EMBL" id="SPD88903.1"/>
    </source>
</evidence>
<proteinExistence type="predicted"/>
<dbReference type="KEGG" id="mgg:MPLG2_3873"/>
<organism evidence="2 3">
    <name type="scientific">Micropruina glycogenica</name>
    <dbReference type="NCBI Taxonomy" id="75385"/>
    <lineage>
        <taxon>Bacteria</taxon>
        <taxon>Bacillati</taxon>
        <taxon>Actinomycetota</taxon>
        <taxon>Actinomycetes</taxon>
        <taxon>Propionibacteriales</taxon>
        <taxon>Nocardioidaceae</taxon>
        <taxon>Micropruina</taxon>
    </lineage>
</organism>
<evidence type="ECO:0000313" key="3">
    <source>
        <dbReference type="Proteomes" id="UP000238164"/>
    </source>
</evidence>